<dbReference type="Pfam" id="PF04965">
    <property type="entry name" value="GPW_gp25"/>
    <property type="match status" value="1"/>
</dbReference>
<evidence type="ECO:0000259" key="1">
    <source>
        <dbReference type="Pfam" id="PF04965"/>
    </source>
</evidence>
<accession>A0A382J9B2</accession>
<feature type="domain" description="IraD/Gp25-like" evidence="1">
    <location>
        <begin position="44"/>
        <end position="128"/>
    </location>
</feature>
<dbReference type="SUPFAM" id="SSF160719">
    <property type="entry name" value="gpW/gp25-like"/>
    <property type="match status" value="1"/>
</dbReference>
<gene>
    <name evidence="2" type="ORF">METZ01_LOCUS260537</name>
</gene>
<evidence type="ECO:0000313" key="2">
    <source>
        <dbReference type="EMBL" id="SVC07683.1"/>
    </source>
</evidence>
<dbReference type="InterPro" id="IPR007048">
    <property type="entry name" value="IraD/Gp25-like"/>
</dbReference>
<dbReference type="EMBL" id="UINC01072213">
    <property type="protein sequence ID" value="SVC07683.1"/>
    <property type="molecule type" value="Genomic_DNA"/>
</dbReference>
<dbReference type="AlphaFoldDB" id="A0A382J9B2"/>
<proteinExistence type="predicted"/>
<protein>
    <recommendedName>
        <fullName evidence="1">IraD/Gp25-like domain-containing protein</fullName>
    </recommendedName>
</protein>
<sequence length="140" mass="16138">MADAKFTEITYDANTGGTIYSDVDLSFKVHPTTGDLLKTKNATVIKQSMRNVLQTREFERIGHPEIGSSLQDLLFDPMSPITETRLRISIETTMRSLEPRAIIRDIQVLAEEDLNRYRVKIIFTMMGQQTSETFEQFLYR</sequence>
<dbReference type="Gene3D" id="3.10.450.40">
    <property type="match status" value="1"/>
</dbReference>
<name>A0A382J9B2_9ZZZZ</name>
<reference evidence="2" key="1">
    <citation type="submission" date="2018-05" db="EMBL/GenBank/DDBJ databases">
        <authorList>
            <person name="Lanie J.A."/>
            <person name="Ng W.-L."/>
            <person name="Kazmierczak K.M."/>
            <person name="Andrzejewski T.M."/>
            <person name="Davidsen T.M."/>
            <person name="Wayne K.J."/>
            <person name="Tettelin H."/>
            <person name="Glass J.I."/>
            <person name="Rusch D."/>
            <person name="Podicherti R."/>
            <person name="Tsui H.-C.T."/>
            <person name="Winkler M.E."/>
        </authorList>
    </citation>
    <scope>NUCLEOTIDE SEQUENCE</scope>
</reference>
<organism evidence="2">
    <name type="scientific">marine metagenome</name>
    <dbReference type="NCBI Taxonomy" id="408172"/>
    <lineage>
        <taxon>unclassified sequences</taxon>
        <taxon>metagenomes</taxon>
        <taxon>ecological metagenomes</taxon>
    </lineage>
</organism>